<accession>A0AAV9BRC0</accession>
<sequence>MEILLGRRTDSGDNHGVHVERHLRWVPQPNEVKSLPLSFGFSLQYSLTDEVDFKIEELPSLLTVPPSVKVRYLGGRDPYFALLLDDDHIKIYIFAT</sequence>
<dbReference type="EMBL" id="JAUJYN010000002">
    <property type="protein sequence ID" value="KAK1278724.1"/>
    <property type="molecule type" value="Genomic_DNA"/>
</dbReference>
<comment type="caution">
    <text evidence="1">The sequence shown here is derived from an EMBL/GenBank/DDBJ whole genome shotgun (WGS) entry which is preliminary data.</text>
</comment>
<evidence type="ECO:0000313" key="2">
    <source>
        <dbReference type="Proteomes" id="UP001179952"/>
    </source>
</evidence>
<organism evidence="1 2">
    <name type="scientific">Acorus gramineus</name>
    <name type="common">Dwarf sweet flag</name>
    <dbReference type="NCBI Taxonomy" id="55184"/>
    <lineage>
        <taxon>Eukaryota</taxon>
        <taxon>Viridiplantae</taxon>
        <taxon>Streptophyta</taxon>
        <taxon>Embryophyta</taxon>
        <taxon>Tracheophyta</taxon>
        <taxon>Spermatophyta</taxon>
        <taxon>Magnoliopsida</taxon>
        <taxon>Liliopsida</taxon>
        <taxon>Acoraceae</taxon>
        <taxon>Acorus</taxon>
    </lineage>
</organism>
<protein>
    <submittedName>
        <fullName evidence="1">Uncharacterized protein</fullName>
    </submittedName>
</protein>
<name>A0AAV9BRC0_ACOGR</name>
<evidence type="ECO:0000313" key="1">
    <source>
        <dbReference type="EMBL" id="KAK1278724.1"/>
    </source>
</evidence>
<gene>
    <name evidence="1" type="ORF">QJS04_geneDACA003348</name>
</gene>
<reference evidence="1" key="1">
    <citation type="journal article" date="2023" name="Nat. Commun.">
        <title>Diploid and tetraploid genomes of Acorus and the evolution of monocots.</title>
        <authorList>
            <person name="Ma L."/>
            <person name="Liu K.W."/>
            <person name="Li Z."/>
            <person name="Hsiao Y.Y."/>
            <person name="Qi Y."/>
            <person name="Fu T."/>
            <person name="Tang G.D."/>
            <person name="Zhang D."/>
            <person name="Sun W.H."/>
            <person name="Liu D.K."/>
            <person name="Li Y."/>
            <person name="Chen G.Z."/>
            <person name="Liu X.D."/>
            <person name="Liao X.Y."/>
            <person name="Jiang Y.T."/>
            <person name="Yu X."/>
            <person name="Hao Y."/>
            <person name="Huang J."/>
            <person name="Zhao X.W."/>
            <person name="Ke S."/>
            <person name="Chen Y.Y."/>
            <person name="Wu W.L."/>
            <person name="Hsu J.L."/>
            <person name="Lin Y.F."/>
            <person name="Huang M.D."/>
            <person name="Li C.Y."/>
            <person name="Huang L."/>
            <person name="Wang Z.W."/>
            <person name="Zhao X."/>
            <person name="Zhong W.Y."/>
            <person name="Peng D.H."/>
            <person name="Ahmad S."/>
            <person name="Lan S."/>
            <person name="Zhang J.S."/>
            <person name="Tsai W.C."/>
            <person name="Van de Peer Y."/>
            <person name="Liu Z.J."/>
        </authorList>
    </citation>
    <scope>NUCLEOTIDE SEQUENCE</scope>
    <source>
        <strain evidence="1">SCP</strain>
    </source>
</reference>
<dbReference type="Proteomes" id="UP001179952">
    <property type="component" value="Unassembled WGS sequence"/>
</dbReference>
<reference evidence="1" key="2">
    <citation type="submission" date="2023-06" db="EMBL/GenBank/DDBJ databases">
        <authorList>
            <person name="Ma L."/>
            <person name="Liu K.-W."/>
            <person name="Li Z."/>
            <person name="Hsiao Y.-Y."/>
            <person name="Qi Y."/>
            <person name="Fu T."/>
            <person name="Tang G."/>
            <person name="Zhang D."/>
            <person name="Sun W.-H."/>
            <person name="Liu D.-K."/>
            <person name="Li Y."/>
            <person name="Chen G.-Z."/>
            <person name="Liu X.-D."/>
            <person name="Liao X.-Y."/>
            <person name="Jiang Y.-T."/>
            <person name="Yu X."/>
            <person name="Hao Y."/>
            <person name="Huang J."/>
            <person name="Zhao X.-W."/>
            <person name="Ke S."/>
            <person name="Chen Y.-Y."/>
            <person name="Wu W.-L."/>
            <person name="Hsu J.-L."/>
            <person name="Lin Y.-F."/>
            <person name="Huang M.-D."/>
            <person name="Li C.-Y."/>
            <person name="Huang L."/>
            <person name="Wang Z.-W."/>
            <person name="Zhao X."/>
            <person name="Zhong W.-Y."/>
            <person name="Peng D.-H."/>
            <person name="Ahmad S."/>
            <person name="Lan S."/>
            <person name="Zhang J.-S."/>
            <person name="Tsai W.-C."/>
            <person name="Van De Peer Y."/>
            <person name="Liu Z.-J."/>
        </authorList>
    </citation>
    <scope>NUCLEOTIDE SEQUENCE</scope>
    <source>
        <strain evidence="1">SCP</strain>
        <tissue evidence="1">Leaves</tissue>
    </source>
</reference>
<keyword evidence="2" id="KW-1185">Reference proteome</keyword>
<dbReference type="AlphaFoldDB" id="A0AAV9BRC0"/>
<proteinExistence type="predicted"/>